<dbReference type="AlphaFoldDB" id="A0A0L0HS18"/>
<protein>
    <submittedName>
        <fullName evidence="2">Uncharacterized protein</fullName>
    </submittedName>
</protein>
<organism evidence="2 3">
    <name type="scientific">Spizellomyces punctatus (strain DAOM BR117)</name>
    <dbReference type="NCBI Taxonomy" id="645134"/>
    <lineage>
        <taxon>Eukaryota</taxon>
        <taxon>Fungi</taxon>
        <taxon>Fungi incertae sedis</taxon>
        <taxon>Chytridiomycota</taxon>
        <taxon>Chytridiomycota incertae sedis</taxon>
        <taxon>Chytridiomycetes</taxon>
        <taxon>Spizellomycetales</taxon>
        <taxon>Spizellomycetaceae</taxon>
        <taxon>Spizellomyces</taxon>
    </lineage>
</organism>
<dbReference type="OrthoDB" id="2127979at2759"/>
<reference evidence="2 3" key="1">
    <citation type="submission" date="2009-08" db="EMBL/GenBank/DDBJ databases">
        <title>The Genome Sequence of Spizellomyces punctatus strain DAOM BR117.</title>
        <authorList>
            <consortium name="The Broad Institute Genome Sequencing Platform"/>
            <person name="Russ C."/>
            <person name="Cuomo C."/>
            <person name="Shea T."/>
            <person name="Young S.K."/>
            <person name="Zeng Q."/>
            <person name="Koehrsen M."/>
            <person name="Haas B."/>
            <person name="Borodovsky M."/>
            <person name="Guigo R."/>
            <person name="Alvarado L."/>
            <person name="Berlin A."/>
            <person name="Bochicchio J."/>
            <person name="Borenstein D."/>
            <person name="Chapman S."/>
            <person name="Chen Z."/>
            <person name="Engels R."/>
            <person name="Freedman E."/>
            <person name="Gellesch M."/>
            <person name="Goldberg J."/>
            <person name="Griggs A."/>
            <person name="Gujja S."/>
            <person name="Heiman D."/>
            <person name="Hepburn T."/>
            <person name="Howarth C."/>
            <person name="Jen D."/>
            <person name="Larson L."/>
            <person name="Lewis B."/>
            <person name="Mehta T."/>
            <person name="Park D."/>
            <person name="Pearson M."/>
            <person name="Roberts A."/>
            <person name="Saif S."/>
            <person name="Shenoy N."/>
            <person name="Sisk P."/>
            <person name="Stolte C."/>
            <person name="Sykes S."/>
            <person name="Thomson T."/>
            <person name="Walk T."/>
            <person name="White J."/>
            <person name="Yandava C."/>
            <person name="Burger G."/>
            <person name="Gray M.W."/>
            <person name="Holland P.W.H."/>
            <person name="King N."/>
            <person name="Lang F.B.F."/>
            <person name="Roger A.J."/>
            <person name="Ruiz-Trillo I."/>
            <person name="Lander E."/>
            <person name="Nusbaum C."/>
        </authorList>
    </citation>
    <scope>NUCLEOTIDE SEQUENCE [LARGE SCALE GENOMIC DNA]</scope>
    <source>
        <strain evidence="2 3">DAOM BR117</strain>
    </source>
</reference>
<name>A0A0L0HS18_SPIPD</name>
<feature type="region of interest" description="Disordered" evidence="1">
    <location>
        <begin position="59"/>
        <end position="85"/>
    </location>
</feature>
<dbReference type="VEuPathDB" id="FungiDB:SPPG_08928"/>
<evidence type="ECO:0000313" key="3">
    <source>
        <dbReference type="Proteomes" id="UP000053201"/>
    </source>
</evidence>
<accession>A0A0L0HS18</accession>
<feature type="region of interest" description="Disordered" evidence="1">
    <location>
        <begin position="165"/>
        <end position="193"/>
    </location>
</feature>
<evidence type="ECO:0000313" key="2">
    <source>
        <dbReference type="EMBL" id="KND03918.1"/>
    </source>
</evidence>
<dbReference type="RefSeq" id="XP_016611957.1">
    <property type="nucleotide sequence ID" value="XM_016757077.1"/>
</dbReference>
<gene>
    <name evidence="2" type="ORF">SPPG_08928</name>
</gene>
<dbReference type="InParanoid" id="A0A0L0HS18"/>
<dbReference type="EMBL" id="KQ257451">
    <property type="protein sequence ID" value="KND03918.1"/>
    <property type="molecule type" value="Genomic_DNA"/>
</dbReference>
<dbReference type="Proteomes" id="UP000053201">
    <property type="component" value="Unassembled WGS sequence"/>
</dbReference>
<feature type="compositionally biased region" description="Basic and acidic residues" evidence="1">
    <location>
        <begin position="165"/>
        <end position="178"/>
    </location>
</feature>
<evidence type="ECO:0000256" key="1">
    <source>
        <dbReference type="SAM" id="MobiDB-lite"/>
    </source>
</evidence>
<keyword evidence="3" id="KW-1185">Reference proteome</keyword>
<sequence>MPKMSKQRSRNLFTKAIAAATSQIPNEQQRNSHRHNNFTLEKNTFRYDLSLDLDNKNDGAKSMSVKSEVAPSAEERNEADENPDKGFEDSIFLPFDFDVNKCYHKLVQIATEVGIMVSHDFDSNTLRLCADDVESLSHGRGLINSLVYNPERPIKSKTVRKFAKAERPGEWGEPRENSARPGSYKMLGKYGEY</sequence>
<proteinExistence type="predicted"/>
<dbReference type="GeneID" id="27692053"/>